<protein>
    <submittedName>
        <fullName evidence="3">CobQ/CobB/MinD/ParA nucleotide binding domain-containing protein</fullName>
    </submittedName>
</protein>
<gene>
    <name evidence="3" type="ORF">pHSJD-312_00108</name>
</gene>
<dbReference type="Gene3D" id="3.40.50.300">
    <property type="entry name" value="P-loop containing nucleotide triphosphate hydrolases"/>
    <property type="match status" value="1"/>
</dbReference>
<keyword evidence="3" id="KW-0614">Plasmid</keyword>
<organism evidence="3">
    <name type="scientific">Clostridioides difficile</name>
    <name type="common">Peptoclostridium difficile</name>
    <dbReference type="NCBI Taxonomy" id="1496"/>
    <lineage>
        <taxon>Bacteria</taxon>
        <taxon>Bacillati</taxon>
        <taxon>Bacillota</taxon>
        <taxon>Clostridia</taxon>
        <taxon>Peptostreptococcales</taxon>
        <taxon>Peptostreptococcaceae</taxon>
        <taxon>Clostridioides</taxon>
    </lineage>
</organism>
<sequence length="255" mass="29613">MKGKTIAIWGSPSSGKTTFSIKLAKKLAEEKKDVILVFSDLICPSINTILPNEKIKDKSLGNVLSAPILSEEVILTNLINGKNKYINILGYKQRENVSTYAQYNIERVLELFRTLENMAYYIIVDCTSYFFTDLLTSTVLEYSDTIFRLVEPSLKAISYFDSNLQLLMLQKFKINKHINVLSNFREDESVREVKEIYRIKYELPYLEEIREQTLSGDLFQELSKKKSQYNKTVDELASTLKNEDDIKKCKLWRNK</sequence>
<dbReference type="Pfam" id="PF08433">
    <property type="entry name" value="KTI12"/>
    <property type="match status" value="1"/>
</dbReference>
<keyword evidence="1" id="KW-0547">Nucleotide-binding</keyword>
<dbReference type="RefSeq" id="WP_021382321.1">
    <property type="nucleotide sequence ID" value="NZ_MG973074.1"/>
</dbReference>
<name>A0A386JC17_CLODI</name>
<dbReference type="AlphaFoldDB" id="A0A386JC17"/>
<evidence type="ECO:0000256" key="2">
    <source>
        <dbReference type="ARBA" id="ARBA00022840"/>
    </source>
</evidence>
<dbReference type="EMBL" id="MG973074">
    <property type="protein sequence ID" value="AYD68729.1"/>
    <property type="molecule type" value="Genomic_DNA"/>
</dbReference>
<accession>A0A386JC17</accession>
<dbReference type="InterPro" id="IPR013641">
    <property type="entry name" value="KTI12/PSTK"/>
</dbReference>
<dbReference type="InterPro" id="IPR027417">
    <property type="entry name" value="P-loop_NTPase"/>
</dbReference>
<evidence type="ECO:0000256" key="1">
    <source>
        <dbReference type="ARBA" id="ARBA00022741"/>
    </source>
</evidence>
<dbReference type="SUPFAM" id="SSF52540">
    <property type="entry name" value="P-loop containing nucleoside triphosphate hydrolases"/>
    <property type="match status" value="1"/>
</dbReference>
<reference evidence="3" key="1">
    <citation type="journal article" date="2018" name="Sci. Rep.">
        <title>Novel Clade C-I Clostridium difficile strains escape diagnostic tests, differ in pathogenicity potential and carry toxins on extrachromosomal elements.</title>
        <authorList>
            <person name="Ramirez-Vargas G."/>
            <person name="Lopez-Urena D."/>
            <person name="Badilla A."/>
            <person name="Orozco-Aguilar J."/>
            <person name="Murillo T."/>
            <person name="Rojas P."/>
            <person name="Riedel T."/>
            <person name="Overmann J."/>
            <person name="Gonzalez G."/>
            <person name="Chaves-Olarte E."/>
            <person name="Quesada-Gomez C."/>
            <person name="Rodriguez C."/>
        </authorList>
    </citation>
    <scope>NUCLEOTIDE SEQUENCE</scope>
    <source>
        <strain evidence="3">HSJD-312</strain>
        <plasmid evidence="3">pHSJD-312</plasmid>
    </source>
</reference>
<geneLocation type="plasmid" evidence="3">
    <name>pHSJD-312</name>
</geneLocation>
<dbReference type="GO" id="GO:0005524">
    <property type="term" value="F:ATP binding"/>
    <property type="evidence" value="ECO:0007669"/>
    <property type="project" value="UniProtKB-KW"/>
</dbReference>
<keyword evidence="2" id="KW-0067">ATP-binding</keyword>
<proteinExistence type="predicted"/>
<evidence type="ECO:0000313" key="3">
    <source>
        <dbReference type="EMBL" id="AYD68729.1"/>
    </source>
</evidence>